<keyword evidence="1" id="KW-0812">Transmembrane</keyword>
<keyword evidence="3" id="KW-1185">Reference proteome</keyword>
<dbReference type="OrthoDB" id="10503199at2759"/>
<dbReference type="AlphaFoldDB" id="A0A8X6YB10"/>
<sequence length="155" mass="16872">MPKTLPLLFWGNQDLFRSPSADLVFGGLFKSSAPKSGLWDVPELTIQLSVSICEKGIGKFSLSRRLPSGKTHLPKVISLEFFDAQAIFPKEGAGRMGMARGQIDCILVLLLLVSVLAVVSDISWAMPHHHHHGRSEAVEMLAAGLIAKMLSEMHG</sequence>
<comment type="caution">
    <text evidence="2">The sequence shown here is derived from an EMBL/GenBank/DDBJ whole genome shotgun (WGS) entry which is preliminary data.</text>
</comment>
<accession>A0A8X6YB10</accession>
<dbReference type="Proteomes" id="UP000886998">
    <property type="component" value="Unassembled WGS sequence"/>
</dbReference>
<organism evidence="2 3">
    <name type="scientific">Trichonephila inaurata madagascariensis</name>
    <dbReference type="NCBI Taxonomy" id="2747483"/>
    <lineage>
        <taxon>Eukaryota</taxon>
        <taxon>Metazoa</taxon>
        <taxon>Ecdysozoa</taxon>
        <taxon>Arthropoda</taxon>
        <taxon>Chelicerata</taxon>
        <taxon>Arachnida</taxon>
        <taxon>Araneae</taxon>
        <taxon>Araneomorphae</taxon>
        <taxon>Entelegynae</taxon>
        <taxon>Araneoidea</taxon>
        <taxon>Nephilidae</taxon>
        <taxon>Trichonephila</taxon>
        <taxon>Trichonephila inaurata</taxon>
    </lineage>
</organism>
<protein>
    <submittedName>
        <fullName evidence="2">Uncharacterized protein</fullName>
    </submittedName>
</protein>
<feature type="transmembrane region" description="Helical" evidence="1">
    <location>
        <begin position="105"/>
        <end position="126"/>
    </location>
</feature>
<evidence type="ECO:0000256" key="1">
    <source>
        <dbReference type="SAM" id="Phobius"/>
    </source>
</evidence>
<proteinExistence type="predicted"/>
<dbReference type="EMBL" id="BMAV01015946">
    <property type="protein sequence ID" value="GFY66284.1"/>
    <property type="molecule type" value="Genomic_DNA"/>
</dbReference>
<evidence type="ECO:0000313" key="3">
    <source>
        <dbReference type="Proteomes" id="UP000886998"/>
    </source>
</evidence>
<keyword evidence="1" id="KW-1133">Transmembrane helix</keyword>
<reference evidence="2" key="1">
    <citation type="submission" date="2020-08" db="EMBL/GenBank/DDBJ databases">
        <title>Multicomponent nature underlies the extraordinary mechanical properties of spider dragline silk.</title>
        <authorList>
            <person name="Kono N."/>
            <person name="Nakamura H."/>
            <person name="Mori M."/>
            <person name="Yoshida Y."/>
            <person name="Ohtoshi R."/>
            <person name="Malay A.D."/>
            <person name="Moran D.A.P."/>
            <person name="Tomita M."/>
            <person name="Numata K."/>
            <person name="Arakawa K."/>
        </authorList>
    </citation>
    <scope>NUCLEOTIDE SEQUENCE</scope>
</reference>
<evidence type="ECO:0000313" key="2">
    <source>
        <dbReference type="EMBL" id="GFY66284.1"/>
    </source>
</evidence>
<keyword evidence="1" id="KW-0472">Membrane</keyword>
<gene>
    <name evidence="2" type="ORF">TNIN_484811</name>
</gene>
<name>A0A8X6YB10_9ARAC</name>